<evidence type="ECO:0008006" key="10">
    <source>
        <dbReference type="Google" id="ProtNLM"/>
    </source>
</evidence>
<comment type="caution">
    <text evidence="8">The sequence shown here is derived from an EMBL/GenBank/DDBJ whole genome shotgun (WGS) entry which is preliminary data.</text>
</comment>
<protein>
    <recommendedName>
        <fullName evidence="10">Thiamine biosynthesis protein ThiF</fullName>
    </recommendedName>
</protein>
<keyword evidence="1" id="KW-0645">Protease</keyword>
<dbReference type="GO" id="GO:0046872">
    <property type="term" value="F:metal ion binding"/>
    <property type="evidence" value="ECO:0007669"/>
    <property type="project" value="UniProtKB-KW"/>
</dbReference>
<accession>A0A2G1W7K8</accession>
<dbReference type="GO" id="GO:0006508">
    <property type="term" value="P:proteolysis"/>
    <property type="evidence" value="ECO:0007669"/>
    <property type="project" value="UniProtKB-KW"/>
</dbReference>
<evidence type="ECO:0000256" key="2">
    <source>
        <dbReference type="ARBA" id="ARBA00022723"/>
    </source>
</evidence>
<dbReference type="Pfam" id="PF14457">
    <property type="entry name" value="Prok-E2_A"/>
    <property type="match status" value="1"/>
</dbReference>
<organism evidence="8 9">
    <name type="scientific">Rhodopirellula bahusiensis</name>
    <dbReference type="NCBI Taxonomy" id="2014065"/>
    <lineage>
        <taxon>Bacteria</taxon>
        <taxon>Pseudomonadati</taxon>
        <taxon>Planctomycetota</taxon>
        <taxon>Planctomycetia</taxon>
        <taxon>Pirellulales</taxon>
        <taxon>Pirellulaceae</taxon>
        <taxon>Rhodopirellula</taxon>
    </lineage>
</organism>
<gene>
    <name evidence="8" type="ORF">CEE69_11305</name>
</gene>
<dbReference type="SUPFAM" id="SSF102712">
    <property type="entry name" value="JAB1/MPN domain"/>
    <property type="match status" value="1"/>
</dbReference>
<evidence type="ECO:0000256" key="3">
    <source>
        <dbReference type="ARBA" id="ARBA00022801"/>
    </source>
</evidence>
<evidence type="ECO:0000259" key="7">
    <source>
        <dbReference type="Pfam" id="PF14464"/>
    </source>
</evidence>
<dbReference type="InterPro" id="IPR032865">
    <property type="entry name" value="Prok-E2_A"/>
</dbReference>
<dbReference type="GeneID" id="90608741"/>
<dbReference type="RefSeq" id="WP_099260788.1">
    <property type="nucleotide sequence ID" value="NZ_NIZW01000008.1"/>
</dbReference>
<evidence type="ECO:0000256" key="1">
    <source>
        <dbReference type="ARBA" id="ARBA00022670"/>
    </source>
</evidence>
<dbReference type="OrthoDB" id="517279at2"/>
<dbReference type="GO" id="GO:0008641">
    <property type="term" value="F:ubiquitin-like modifier activating enzyme activity"/>
    <property type="evidence" value="ECO:0007669"/>
    <property type="project" value="InterPro"/>
</dbReference>
<evidence type="ECO:0000256" key="5">
    <source>
        <dbReference type="ARBA" id="ARBA00023049"/>
    </source>
</evidence>
<dbReference type="InterPro" id="IPR000594">
    <property type="entry name" value="ThiF_NAD_FAD-bd"/>
</dbReference>
<dbReference type="Gene3D" id="3.40.140.10">
    <property type="entry name" value="Cytidine Deaminase, domain 2"/>
    <property type="match status" value="1"/>
</dbReference>
<keyword evidence="2" id="KW-0479">Metal-binding</keyword>
<keyword evidence="9" id="KW-1185">Reference proteome</keyword>
<proteinExistence type="predicted"/>
<sequence>MDERFLDASGATVKASELCTFKGQELCRLLSNEQIDFATLMECRRDGEDDVVVFEVEVELGQLKVHPIHSVERLAVKFTPADESFPETLALRRDFPVVPHLNLRFAEFPRSLCLNEQPYEELKHQWTAPKYVERVRTWLALTAKGKLHDDDQPLEPLLWGNVGQLVLPSDILTRDDRSARKLRVSATSVEPLDMFLVAEDDDGTTDFGLPFVPVFLSCPAQTHGVIRFRPRNLEKLSELTNSAEFDLLSALRHHIETWKESLSGNEEATNNFLNSSLIILLAMPKTRVAGGKTESTDLWAFLTGASVRSIGVDIGLWMEIAGSLGKEPSPPEDKTGSHIELDLLNPRFSLSAPSAAKLNGWKADETNLNIAAIGAGALGSQILVNAKRMGLTIDTIVDDDRLLPHNLARHALPGSAVGYRKAESMCVLLNDLLESDESSTAIAANVLKPGDHRETVEKALSKADIIVDMSASVAVARALASDARSNARRISVFVNPTGTDLVVLAEDTERKCPLDMLEMQFYRALLNRDDLVGHFAPNDGRQRYGQSCRDVTSRIPQDSMAVHGGIGARALRKIVSDPAARAAVWRVQDDSAVSRIELTPSPVVERQISDWTIKLDSTVVERMQRLRESKLPNETGGVLIGSFDMHRRIAYIVDTIPSPPDSDEWPTLYIRGSMGLRRKVESIVEQTDGALHYVGEWHSHPDKCSTMPSTDDMKVFAWLTERMQQDGFPGLMMIVGDQDQLNCFIGKIMPIENLIPLLQT</sequence>
<evidence type="ECO:0000256" key="4">
    <source>
        <dbReference type="ARBA" id="ARBA00022833"/>
    </source>
</evidence>
<keyword evidence="5" id="KW-0482">Metalloprotease</keyword>
<dbReference type="InterPro" id="IPR035985">
    <property type="entry name" value="Ubiquitin-activating_enz"/>
</dbReference>
<dbReference type="Pfam" id="PF00899">
    <property type="entry name" value="ThiF"/>
    <property type="match status" value="1"/>
</dbReference>
<reference evidence="8 9" key="1">
    <citation type="submission" date="2017-06" db="EMBL/GenBank/DDBJ databases">
        <title>Description of Rhodopirellula bahusiensis sp. nov.</title>
        <authorList>
            <person name="Kizina J."/>
            <person name="Harder J."/>
        </authorList>
    </citation>
    <scope>NUCLEOTIDE SEQUENCE [LARGE SCALE GENOMIC DNA]</scope>
    <source>
        <strain evidence="8 9">SWK21</strain>
    </source>
</reference>
<evidence type="ECO:0000313" key="9">
    <source>
        <dbReference type="Proteomes" id="UP000225740"/>
    </source>
</evidence>
<dbReference type="Proteomes" id="UP000225740">
    <property type="component" value="Unassembled WGS sequence"/>
</dbReference>
<dbReference type="Pfam" id="PF14464">
    <property type="entry name" value="Prok-JAB"/>
    <property type="match status" value="1"/>
</dbReference>
<evidence type="ECO:0000259" key="6">
    <source>
        <dbReference type="Pfam" id="PF00899"/>
    </source>
</evidence>
<dbReference type="InterPro" id="IPR028090">
    <property type="entry name" value="JAB_dom_prok"/>
</dbReference>
<dbReference type="EMBL" id="NIZW01000008">
    <property type="protein sequence ID" value="PHQ35013.1"/>
    <property type="molecule type" value="Genomic_DNA"/>
</dbReference>
<evidence type="ECO:0000313" key="8">
    <source>
        <dbReference type="EMBL" id="PHQ35013.1"/>
    </source>
</evidence>
<feature type="domain" description="THIF-type NAD/FAD binding fold" evidence="6">
    <location>
        <begin position="367"/>
        <end position="479"/>
    </location>
</feature>
<keyword evidence="3" id="KW-0378">Hydrolase</keyword>
<dbReference type="Gene3D" id="3.40.50.720">
    <property type="entry name" value="NAD(P)-binding Rossmann-like Domain"/>
    <property type="match status" value="1"/>
</dbReference>
<dbReference type="GO" id="GO:0008237">
    <property type="term" value="F:metallopeptidase activity"/>
    <property type="evidence" value="ECO:0007669"/>
    <property type="project" value="UniProtKB-KW"/>
</dbReference>
<dbReference type="SUPFAM" id="SSF69572">
    <property type="entry name" value="Activating enzymes of the ubiquitin-like proteins"/>
    <property type="match status" value="1"/>
</dbReference>
<dbReference type="AlphaFoldDB" id="A0A2G1W7K8"/>
<feature type="domain" description="JAB" evidence="7">
    <location>
        <begin position="619"/>
        <end position="734"/>
    </location>
</feature>
<keyword evidence="4" id="KW-0862">Zinc</keyword>
<name>A0A2G1W7K8_9BACT</name>